<dbReference type="Gene3D" id="1.10.510.10">
    <property type="entry name" value="Transferase(Phosphotransferase) domain 1"/>
    <property type="match status" value="1"/>
</dbReference>
<reference evidence="2 3" key="1">
    <citation type="submission" date="2024-07" db="EMBL/GenBank/DDBJ databases">
        <title>Section-level genome sequencing and comparative genomics of Aspergillus sections Usti and Cavernicolus.</title>
        <authorList>
            <consortium name="Lawrence Berkeley National Laboratory"/>
            <person name="Nybo J.L."/>
            <person name="Vesth T.C."/>
            <person name="Theobald S."/>
            <person name="Frisvad J.C."/>
            <person name="Larsen T.O."/>
            <person name="Kjaerboelling I."/>
            <person name="Rothschild-Mancinelli K."/>
            <person name="Lyhne E.K."/>
            <person name="Kogle M.E."/>
            <person name="Barry K."/>
            <person name="Clum A."/>
            <person name="Na H."/>
            <person name="Ledsgaard L."/>
            <person name="Lin J."/>
            <person name="Lipzen A."/>
            <person name="Kuo A."/>
            <person name="Riley R."/>
            <person name="Mondo S."/>
            <person name="LaButti K."/>
            <person name="Haridas S."/>
            <person name="Pangalinan J."/>
            <person name="Salamov A.A."/>
            <person name="Simmons B.A."/>
            <person name="Magnuson J.K."/>
            <person name="Chen J."/>
            <person name="Drula E."/>
            <person name="Henrissat B."/>
            <person name="Wiebenga A."/>
            <person name="Lubbers R.J."/>
            <person name="Gomes A.C."/>
            <person name="Macurrencykelacurrency M.R."/>
            <person name="Stajich J."/>
            <person name="Grigoriev I.V."/>
            <person name="Mortensen U.H."/>
            <person name="De vries R.P."/>
            <person name="Baker S.E."/>
            <person name="Andersen M.R."/>
        </authorList>
    </citation>
    <scope>NUCLEOTIDE SEQUENCE [LARGE SCALE GENOMIC DNA]</scope>
    <source>
        <strain evidence="2 3">CBS 756.74</strain>
    </source>
</reference>
<evidence type="ECO:0008006" key="4">
    <source>
        <dbReference type="Google" id="ProtNLM"/>
    </source>
</evidence>
<evidence type="ECO:0000256" key="1">
    <source>
        <dbReference type="SAM" id="MobiDB-lite"/>
    </source>
</evidence>
<sequence length="435" mass="47865">MPNKAEKSKPGIAQAAALESSPSTPKPNKKRKADNNLNNSRSSPKAEETRVGSATADVKNATSSAPPLSEHPCPKATNKDVETASPPAQSLSNPCSSHNDAKPSTKNTGIDVKDAKPQSHSPSPDLLGPETNKPEEGTSISHEDDYVSIKIKLAEDSNTDGEFVSVQDLQSEELLELPRVGHIQAADGTLKTVILSIKRRGIEYRIVFNNPPKDQDRTISHDCMDLYVQEDYFGVGDLLLPLCGPIFNEADNNPIPGDNFPRFLQSAVTYLRLIPTTPAIEPYLGFLGPPTVDWDKFLRLHKPTCPSWKLSDVKSFRPHTATNMIYEVEFKDEKEPLVFKMCERLKIQAPRIKALLGVGTNCGGFVMTKIQASFCLDDCHSKSINSTLDDRKRWYQQISDALQALHGVDYIWGDAKPANVLINEDGDACLIDFEA</sequence>
<dbReference type="SUPFAM" id="SSF56112">
    <property type="entry name" value="Protein kinase-like (PK-like)"/>
    <property type="match status" value="1"/>
</dbReference>
<organism evidence="2 3">
    <name type="scientific">Aspergillus pseudodeflectus</name>
    <dbReference type="NCBI Taxonomy" id="176178"/>
    <lineage>
        <taxon>Eukaryota</taxon>
        <taxon>Fungi</taxon>
        <taxon>Dikarya</taxon>
        <taxon>Ascomycota</taxon>
        <taxon>Pezizomycotina</taxon>
        <taxon>Eurotiomycetes</taxon>
        <taxon>Eurotiomycetidae</taxon>
        <taxon>Eurotiales</taxon>
        <taxon>Aspergillaceae</taxon>
        <taxon>Aspergillus</taxon>
        <taxon>Aspergillus subgen. Nidulantes</taxon>
    </lineage>
</organism>
<feature type="compositionally biased region" description="Basic and acidic residues" evidence="1">
    <location>
        <begin position="132"/>
        <end position="142"/>
    </location>
</feature>
<evidence type="ECO:0000313" key="3">
    <source>
        <dbReference type="Proteomes" id="UP001610444"/>
    </source>
</evidence>
<dbReference type="GeneID" id="98159381"/>
<feature type="region of interest" description="Disordered" evidence="1">
    <location>
        <begin position="1"/>
        <end position="142"/>
    </location>
</feature>
<dbReference type="InterPro" id="IPR011009">
    <property type="entry name" value="Kinase-like_dom_sf"/>
</dbReference>
<name>A0ABR4L3X5_9EURO</name>
<dbReference type="EMBL" id="JBFXLR010000003">
    <property type="protein sequence ID" value="KAL2859263.1"/>
    <property type="molecule type" value="Genomic_DNA"/>
</dbReference>
<protein>
    <recommendedName>
        <fullName evidence="4">Protein kinase domain-containing protein</fullName>
    </recommendedName>
</protein>
<feature type="compositionally biased region" description="Polar residues" evidence="1">
    <location>
        <begin position="86"/>
        <end position="108"/>
    </location>
</feature>
<accession>A0ABR4L3X5</accession>
<comment type="caution">
    <text evidence="2">The sequence shown here is derived from an EMBL/GenBank/DDBJ whole genome shotgun (WGS) entry which is preliminary data.</text>
</comment>
<proteinExistence type="predicted"/>
<evidence type="ECO:0000313" key="2">
    <source>
        <dbReference type="EMBL" id="KAL2859263.1"/>
    </source>
</evidence>
<gene>
    <name evidence="2" type="ORF">BJX68DRAFT_261707</name>
</gene>
<keyword evidence="3" id="KW-1185">Reference proteome</keyword>
<dbReference type="Proteomes" id="UP001610444">
    <property type="component" value="Unassembled WGS sequence"/>
</dbReference>
<dbReference type="RefSeq" id="XP_070904197.1">
    <property type="nucleotide sequence ID" value="XM_071044217.1"/>
</dbReference>